<name>A0A8H7RFK0_9FUNG</name>
<comment type="caution">
    <text evidence="1">The sequence shown here is derived from an EMBL/GenBank/DDBJ whole genome shotgun (WGS) entry which is preliminary data.</text>
</comment>
<proteinExistence type="predicted"/>
<dbReference type="EMBL" id="JAEPRD010000014">
    <property type="protein sequence ID" value="KAG2209718.1"/>
    <property type="molecule type" value="Genomic_DNA"/>
</dbReference>
<dbReference type="AlphaFoldDB" id="A0A8H7RFK0"/>
<evidence type="ECO:0000313" key="2">
    <source>
        <dbReference type="Proteomes" id="UP000603453"/>
    </source>
</evidence>
<accession>A0A8H7RFK0</accession>
<organism evidence="1 2">
    <name type="scientific">Mucor saturninus</name>
    <dbReference type="NCBI Taxonomy" id="64648"/>
    <lineage>
        <taxon>Eukaryota</taxon>
        <taxon>Fungi</taxon>
        <taxon>Fungi incertae sedis</taxon>
        <taxon>Mucoromycota</taxon>
        <taxon>Mucoromycotina</taxon>
        <taxon>Mucoromycetes</taxon>
        <taxon>Mucorales</taxon>
        <taxon>Mucorineae</taxon>
        <taxon>Mucoraceae</taxon>
        <taxon>Mucor</taxon>
    </lineage>
</organism>
<keyword evidence="2" id="KW-1185">Reference proteome</keyword>
<sequence length="86" mass="9996">MNIFYEDGRGKNFDESGKEVVVKDQLPKDIVMSEATTKKERTTMYNTYSDEDRKRSFFFIQQRLMTPSAAAVAANVNYKTAREWVT</sequence>
<dbReference type="OrthoDB" id="2270846at2759"/>
<dbReference type="Proteomes" id="UP000603453">
    <property type="component" value="Unassembled WGS sequence"/>
</dbReference>
<gene>
    <name evidence="1" type="ORF">INT47_001864</name>
</gene>
<protein>
    <submittedName>
        <fullName evidence="1">Uncharacterized protein</fullName>
    </submittedName>
</protein>
<reference evidence="1" key="1">
    <citation type="submission" date="2020-12" db="EMBL/GenBank/DDBJ databases">
        <title>Metabolic potential, ecology and presence of endohyphal bacteria is reflected in genomic diversity of Mucoromycotina.</title>
        <authorList>
            <person name="Muszewska A."/>
            <person name="Okrasinska A."/>
            <person name="Steczkiewicz K."/>
            <person name="Drgas O."/>
            <person name="Orlowska M."/>
            <person name="Perlinska-Lenart U."/>
            <person name="Aleksandrzak-Piekarczyk T."/>
            <person name="Szatraj K."/>
            <person name="Zielenkiewicz U."/>
            <person name="Pilsyk S."/>
            <person name="Malc E."/>
            <person name="Mieczkowski P."/>
            <person name="Kruszewska J.S."/>
            <person name="Biernat P."/>
            <person name="Pawlowska J."/>
        </authorList>
    </citation>
    <scope>NUCLEOTIDE SEQUENCE</scope>
    <source>
        <strain evidence="1">WA0000017839</strain>
    </source>
</reference>
<evidence type="ECO:0000313" key="1">
    <source>
        <dbReference type="EMBL" id="KAG2209718.1"/>
    </source>
</evidence>